<dbReference type="NCBIfam" id="TIGR03514">
    <property type="entry name" value="GldB_lipo"/>
    <property type="match status" value="1"/>
</dbReference>
<dbReference type="EMBL" id="VRUR01000001">
    <property type="protein sequence ID" value="TXN36920.1"/>
    <property type="molecule type" value="Genomic_DNA"/>
</dbReference>
<proteinExistence type="predicted"/>
<dbReference type="AlphaFoldDB" id="A0A5C8V6N2"/>
<evidence type="ECO:0000313" key="1">
    <source>
        <dbReference type="EMBL" id="TXN36920.1"/>
    </source>
</evidence>
<keyword evidence="2" id="KW-1185">Reference proteome</keyword>
<organism evidence="1 2">
    <name type="scientific">Flagellimonas hymeniacidonis</name>
    <dbReference type="NCBI Taxonomy" id="2603628"/>
    <lineage>
        <taxon>Bacteria</taxon>
        <taxon>Pseudomonadati</taxon>
        <taxon>Bacteroidota</taxon>
        <taxon>Flavobacteriia</taxon>
        <taxon>Flavobacteriales</taxon>
        <taxon>Flavobacteriaceae</taxon>
        <taxon>Flagellimonas</taxon>
    </lineage>
</organism>
<accession>A0A5C8V6N2</accession>
<gene>
    <name evidence="1" type="primary">gldB</name>
    <name evidence="1" type="ORF">FVB32_01135</name>
</gene>
<protein>
    <submittedName>
        <fullName evidence="1">Gliding motility lipoprotein GldB</fullName>
    </submittedName>
</protein>
<reference evidence="1 2" key="1">
    <citation type="submission" date="2019-08" db="EMBL/GenBank/DDBJ databases">
        <title>Professor.</title>
        <authorList>
            <person name="Park J.S."/>
        </authorList>
    </citation>
    <scope>NUCLEOTIDE SEQUENCE [LARGE SCALE GENOMIC DNA]</scope>
    <source>
        <strain evidence="1 2">176CP5-101</strain>
    </source>
</reference>
<name>A0A5C8V6N2_9FLAO</name>
<dbReference type="InterPro" id="IPR019853">
    <property type="entry name" value="GldB-like"/>
</dbReference>
<comment type="caution">
    <text evidence="1">The sequence shown here is derived from an EMBL/GenBank/DDBJ whole genome shotgun (WGS) entry which is preliminary data.</text>
</comment>
<keyword evidence="1" id="KW-0449">Lipoprotein</keyword>
<dbReference type="Proteomes" id="UP000321456">
    <property type="component" value="Unassembled WGS sequence"/>
</dbReference>
<evidence type="ECO:0000313" key="2">
    <source>
        <dbReference type="Proteomes" id="UP000321456"/>
    </source>
</evidence>
<dbReference type="Pfam" id="PF25594">
    <property type="entry name" value="GldB_lipo"/>
    <property type="match status" value="1"/>
</dbReference>
<sequence length="360" mass="42124">MIYYLFGLHAILFKFNNLPLCPVNLNAAVLKIKSLSKYFDAYAYGFLVFVMFLTLSGCKREDKTASEISKIPVDLEVFRFDREFATATAEQIPALKEKYPYLFPEQFPDSIWIAKLTDTIQTELSEEVNKAFGDFTKETEDIASLFKHMRYYFPTFEVPKVVTVTSDVRYNNRIIYTDTLLLLGLDNYLGKDHHFYKGIQRYIAKGLDKQFLTSDITSALTKKIVQYPRNRSFLSRIVYYGKELYLKDNILPTISDAQKIGYTPEEIAWSKANEEQIWRYFVERELLYSTDAKLDRRFLDTAPFSKFQLELDSESPGRVGRYIGWQIVRAFMERNDVSLQQLLSLPADEIFKKSNYKPRK</sequence>